<reference evidence="2" key="1">
    <citation type="submission" date="2018-06" db="EMBL/GenBank/DDBJ databases">
        <authorList>
            <person name="Zhirakovskaya E."/>
        </authorList>
    </citation>
    <scope>NUCLEOTIDE SEQUENCE</scope>
</reference>
<feature type="domain" description="PAS fold-4" evidence="1">
    <location>
        <begin position="25"/>
        <end position="78"/>
    </location>
</feature>
<dbReference type="AlphaFoldDB" id="A0A3B1DV59"/>
<gene>
    <name evidence="2" type="ORF">MNBD_PLANCTO03-1083</name>
</gene>
<dbReference type="CDD" id="cd00130">
    <property type="entry name" value="PAS"/>
    <property type="match status" value="1"/>
</dbReference>
<evidence type="ECO:0000313" key="2">
    <source>
        <dbReference type="EMBL" id="VAX42851.1"/>
    </source>
</evidence>
<dbReference type="InterPro" id="IPR000014">
    <property type="entry name" value="PAS"/>
</dbReference>
<feature type="non-terminal residue" evidence="2">
    <location>
        <position position="96"/>
    </location>
</feature>
<dbReference type="EMBL" id="UOGK01000769">
    <property type="protein sequence ID" value="VAX42851.1"/>
    <property type="molecule type" value="Genomic_DNA"/>
</dbReference>
<sequence length="96" mass="11022">MMPENREFLSRFAAAPGLAVSLMLADGTILYANETITRLYGGGTVEEHTGSNLADLYPREWAEEKIALLRRVAETDDRLMIRYIWEGKRIEAQYQR</sequence>
<dbReference type="InterPro" id="IPR013656">
    <property type="entry name" value="PAS_4"/>
</dbReference>
<name>A0A3B1DV59_9ZZZZ</name>
<dbReference type="InterPro" id="IPR035965">
    <property type="entry name" value="PAS-like_dom_sf"/>
</dbReference>
<protein>
    <recommendedName>
        <fullName evidence="1">PAS fold-4 domain-containing protein</fullName>
    </recommendedName>
</protein>
<dbReference type="SUPFAM" id="SSF55785">
    <property type="entry name" value="PYP-like sensor domain (PAS domain)"/>
    <property type="match status" value="1"/>
</dbReference>
<dbReference type="Pfam" id="PF08448">
    <property type="entry name" value="PAS_4"/>
    <property type="match status" value="1"/>
</dbReference>
<accession>A0A3B1DV59</accession>
<evidence type="ECO:0000259" key="1">
    <source>
        <dbReference type="Pfam" id="PF08448"/>
    </source>
</evidence>
<dbReference type="Gene3D" id="3.30.450.20">
    <property type="entry name" value="PAS domain"/>
    <property type="match status" value="1"/>
</dbReference>
<organism evidence="2">
    <name type="scientific">hydrothermal vent metagenome</name>
    <dbReference type="NCBI Taxonomy" id="652676"/>
    <lineage>
        <taxon>unclassified sequences</taxon>
        <taxon>metagenomes</taxon>
        <taxon>ecological metagenomes</taxon>
    </lineage>
</organism>
<proteinExistence type="predicted"/>